<evidence type="ECO:0000313" key="3">
    <source>
        <dbReference type="Proteomes" id="UP001461498"/>
    </source>
</evidence>
<organism evidence="2 3">
    <name type="scientific">Rhynocoris fuscipes</name>
    <dbReference type="NCBI Taxonomy" id="488301"/>
    <lineage>
        <taxon>Eukaryota</taxon>
        <taxon>Metazoa</taxon>
        <taxon>Ecdysozoa</taxon>
        <taxon>Arthropoda</taxon>
        <taxon>Hexapoda</taxon>
        <taxon>Insecta</taxon>
        <taxon>Pterygota</taxon>
        <taxon>Neoptera</taxon>
        <taxon>Paraneoptera</taxon>
        <taxon>Hemiptera</taxon>
        <taxon>Heteroptera</taxon>
        <taxon>Panheteroptera</taxon>
        <taxon>Cimicomorpha</taxon>
        <taxon>Reduviidae</taxon>
        <taxon>Harpactorinae</taxon>
        <taxon>Harpactorini</taxon>
        <taxon>Rhynocoris</taxon>
    </lineage>
</organism>
<dbReference type="AlphaFoldDB" id="A0AAW1CYP4"/>
<reference evidence="2 3" key="1">
    <citation type="submission" date="2022-12" db="EMBL/GenBank/DDBJ databases">
        <title>Chromosome-level genome assembly of true bugs.</title>
        <authorList>
            <person name="Ma L."/>
            <person name="Li H."/>
        </authorList>
    </citation>
    <scope>NUCLEOTIDE SEQUENCE [LARGE SCALE GENOMIC DNA]</scope>
    <source>
        <strain evidence="2">Lab_2022b</strain>
    </source>
</reference>
<name>A0AAW1CYP4_9HEMI</name>
<accession>A0AAW1CYP4</accession>
<keyword evidence="1" id="KW-0472">Membrane</keyword>
<evidence type="ECO:0000256" key="1">
    <source>
        <dbReference type="SAM" id="Phobius"/>
    </source>
</evidence>
<dbReference type="Proteomes" id="UP001461498">
    <property type="component" value="Unassembled WGS sequence"/>
</dbReference>
<keyword evidence="1" id="KW-1133">Transmembrane helix</keyword>
<gene>
    <name evidence="2" type="ORF">O3M35_010287</name>
</gene>
<keyword evidence="1" id="KW-0812">Transmembrane</keyword>
<feature type="transmembrane region" description="Helical" evidence="1">
    <location>
        <begin position="40"/>
        <end position="62"/>
    </location>
</feature>
<comment type="caution">
    <text evidence="2">The sequence shown here is derived from an EMBL/GenBank/DDBJ whole genome shotgun (WGS) entry which is preliminary data.</text>
</comment>
<sequence>MNLYWQVYESKMYIRFDAIYDVIRQYLLKYYHCSFYYNNYLLLFHVIYSRLISFCCYVVFIIRINLGKIRLQIKNLNLSTNQNASLISSR</sequence>
<proteinExistence type="predicted"/>
<evidence type="ECO:0000313" key="2">
    <source>
        <dbReference type="EMBL" id="KAK9503809.1"/>
    </source>
</evidence>
<dbReference type="EMBL" id="JAPXFL010000007">
    <property type="protein sequence ID" value="KAK9503809.1"/>
    <property type="molecule type" value="Genomic_DNA"/>
</dbReference>
<keyword evidence="3" id="KW-1185">Reference proteome</keyword>
<protein>
    <submittedName>
        <fullName evidence="2">Uncharacterized protein</fullName>
    </submittedName>
</protein>